<reference evidence="1 2" key="1">
    <citation type="submission" date="2020-08" db="EMBL/GenBank/DDBJ databases">
        <title>Bridging the membrane lipid divide: bacteria of the FCB group superphylum have the potential to synthesize archaeal ether lipids.</title>
        <authorList>
            <person name="Villanueva L."/>
            <person name="Von Meijenfeldt F.A.B."/>
            <person name="Westbye A.B."/>
            <person name="Yadav S."/>
            <person name="Hopmans E.C."/>
            <person name="Dutilh B.E."/>
            <person name="Sinninghe Damste J.S."/>
        </authorList>
    </citation>
    <scope>NUCLEOTIDE SEQUENCE [LARGE SCALE GENOMIC DNA]</scope>
    <source>
        <strain evidence="1">NIOZ-UU27</strain>
    </source>
</reference>
<protein>
    <submittedName>
        <fullName evidence="1">Phosphotransferase family protein</fullName>
    </submittedName>
</protein>
<proteinExistence type="predicted"/>
<dbReference type="AlphaFoldDB" id="A0A8J6T4A2"/>
<dbReference type="PANTHER" id="PTHR47829">
    <property type="entry name" value="HYDROLASE, PUTATIVE (AFU_ORTHOLOGUE AFUA_1G12880)-RELATED"/>
    <property type="match status" value="1"/>
</dbReference>
<dbReference type="InterPro" id="IPR052898">
    <property type="entry name" value="ACAD10-like"/>
</dbReference>
<organism evidence="1 2">
    <name type="scientific">Candidatus Desulfacyla euxinica</name>
    <dbReference type="NCBI Taxonomy" id="2841693"/>
    <lineage>
        <taxon>Bacteria</taxon>
        <taxon>Deltaproteobacteria</taxon>
        <taxon>Candidatus Desulfacyla</taxon>
    </lineage>
</organism>
<dbReference type="Proteomes" id="UP000650524">
    <property type="component" value="Unassembled WGS sequence"/>
</dbReference>
<name>A0A8J6T4A2_9DELT</name>
<evidence type="ECO:0000313" key="2">
    <source>
        <dbReference type="Proteomes" id="UP000650524"/>
    </source>
</evidence>
<accession>A0A8J6T4A2</accession>
<evidence type="ECO:0000313" key="1">
    <source>
        <dbReference type="EMBL" id="MBC8178685.1"/>
    </source>
</evidence>
<comment type="caution">
    <text evidence="1">The sequence shown here is derived from an EMBL/GenBank/DDBJ whole genome shotgun (WGS) entry which is preliminary data.</text>
</comment>
<feature type="non-terminal residue" evidence="1">
    <location>
        <position position="1"/>
    </location>
</feature>
<gene>
    <name evidence="1" type="ORF">H8E19_14875</name>
</gene>
<dbReference type="PANTHER" id="PTHR47829:SF1">
    <property type="entry name" value="HAD FAMILY PHOSPHATASE"/>
    <property type="match status" value="1"/>
</dbReference>
<dbReference type="Gene3D" id="3.90.1200.10">
    <property type="match status" value="1"/>
</dbReference>
<dbReference type="EMBL" id="JACNJD010000303">
    <property type="protein sequence ID" value="MBC8178685.1"/>
    <property type="molecule type" value="Genomic_DNA"/>
</dbReference>
<sequence>TESRLSGYKGLNLSELGIPLEIDYVDAYCRRTGRDGIAGWEFFLAFSFFRLAGIVQGVYKRGLDGIASSETARSHGEYVPFLAAVGRQVISKKGRTS</sequence>